<evidence type="ECO:0000256" key="2">
    <source>
        <dbReference type="ARBA" id="ARBA00022448"/>
    </source>
</evidence>
<dbReference type="InterPro" id="IPR018448">
    <property type="entry name" value="TatB"/>
</dbReference>
<evidence type="ECO:0000256" key="7">
    <source>
        <dbReference type="ARBA" id="ARBA00023010"/>
    </source>
</evidence>
<evidence type="ECO:0000313" key="13">
    <source>
        <dbReference type="Proteomes" id="UP000279995"/>
    </source>
</evidence>
<sequence length="109" mass="12358">MGMWELVVVFIVGLVVLGPERLPVAIRTVMRWVKTVKSMANSVKAEVSEELRIHELHENLKKAEQQELKDLSPELQQSVDELQKAAQSVTHSYKNTSSTSSNEQLDEKK</sequence>
<keyword evidence="5" id="KW-0653">Protein transport</keyword>
<evidence type="ECO:0000256" key="3">
    <source>
        <dbReference type="ARBA" id="ARBA00022475"/>
    </source>
</evidence>
<dbReference type="EMBL" id="LVCM01000014">
    <property type="protein sequence ID" value="KYL33737.1"/>
    <property type="molecule type" value="Genomic_DNA"/>
</dbReference>
<feature type="compositionally biased region" description="Polar residues" evidence="9">
    <location>
        <begin position="86"/>
        <end position="103"/>
    </location>
</feature>
<evidence type="ECO:0000256" key="6">
    <source>
        <dbReference type="ARBA" id="ARBA00022989"/>
    </source>
</evidence>
<dbReference type="InterPro" id="IPR003369">
    <property type="entry name" value="TatA/B/E"/>
</dbReference>
<evidence type="ECO:0000313" key="11">
    <source>
        <dbReference type="EMBL" id="KYL33737.1"/>
    </source>
</evidence>
<keyword evidence="8" id="KW-0472">Membrane</keyword>
<proteinExistence type="predicted"/>
<evidence type="ECO:0000256" key="8">
    <source>
        <dbReference type="ARBA" id="ARBA00023136"/>
    </source>
</evidence>
<feature type="region of interest" description="Disordered" evidence="9">
    <location>
        <begin position="86"/>
        <end position="109"/>
    </location>
</feature>
<dbReference type="AlphaFoldDB" id="A0AAD0U0W2"/>
<dbReference type="GO" id="GO:0008320">
    <property type="term" value="F:protein transmembrane transporter activity"/>
    <property type="evidence" value="ECO:0007669"/>
    <property type="project" value="InterPro"/>
</dbReference>
<keyword evidence="4" id="KW-0812">Transmembrane</keyword>
<dbReference type="Proteomes" id="UP000075621">
    <property type="component" value="Unassembled WGS sequence"/>
</dbReference>
<dbReference type="PRINTS" id="PR01506">
    <property type="entry name" value="TATBPROTEIN"/>
</dbReference>
<name>A0AAD0U0W2_9GAMM</name>
<dbReference type="PANTHER" id="PTHR33162">
    <property type="entry name" value="SEC-INDEPENDENT PROTEIN TRANSLOCASE PROTEIN TATA, CHLOROPLASTIC"/>
    <property type="match status" value="1"/>
</dbReference>
<reference evidence="11 12" key="1">
    <citation type="submission" date="2016-03" db="EMBL/GenBank/DDBJ databases">
        <authorList>
            <person name="Zhang H."/>
            <person name="Liu R."/>
            <person name="Wang M."/>
            <person name="Wang H."/>
            <person name="Wang L."/>
            <person name="Song L."/>
        </authorList>
    </citation>
    <scope>NUCLEOTIDE SEQUENCE [LARGE SCALE GENOMIC DNA]</scope>
    <source>
        <strain evidence="11 12">DSM 16098</strain>
    </source>
</reference>
<dbReference type="Gene3D" id="1.20.5.3310">
    <property type="match status" value="1"/>
</dbReference>
<gene>
    <name evidence="10" type="primary">tatB</name>
    <name evidence="11" type="ORF">A2I98_13340</name>
    <name evidence="10" type="ORF">D9T18_15840</name>
</gene>
<evidence type="ECO:0000256" key="9">
    <source>
        <dbReference type="SAM" id="MobiDB-lite"/>
    </source>
</evidence>
<organism evidence="10 13">
    <name type="scientific">Pseudoalteromonas agarivorans</name>
    <dbReference type="NCBI Taxonomy" id="176102"/>
    <lineage>
        <taxon>Bacteria</taxon>
        <taxon>Pseudomonadati</taxon>
        <taxon>Pseudomonadota</taxon>
        <taxon>Gammaproteobacteria</taxon>
        <taxon>Alteromonadales</taxon>
        <taxon>Pseudoalteromonadaceae</taxon>
        <taxon>Pseudoalteromonas</taxon>
    </lineage>
</organism>
<keyword evidence="3" id="KW-1003">Cell membrane</keyword>
<accession>A0AAD0U0W2</accession>
<dbReference type="Pfam" id="PF02416">
    <property type="entry name" value="TatA_B_E"/>
    <property type="match status" value="1"/>
</dbReference>
<dbReference type="GO" id="GO:0043953">
    <property type="term" value="P:protein transport by the Tat complex"/>
    <property type="evidence" value="ECO:0007669"/>
    <property type="project" value="InterPro"/>
</dbReference>
<keyword evidence="6" id="KW-1133">Transmembrane helix</keyword>
<evidence type="ECO:0000313" key="10">
    <source>
        <dbReference type="EMBL" id="AYM88053.1"/>
    </source>
</evidence>
<dbReference type="NCBIfam" id="TIGR01410">
    <property type="entry name" value="tatB"/>
    <property type="match status" value="1"/>
</dbReference>
<evidence type="ECO:0000256" key="4">
    <source>
        <dbReference type="ARBA" id="ARBA00022692"/>
    </source>
</evidence>
<evidence type="ECO:0000313" key="12">
    <source>
        <dbReference type="Proteomes" id="UP000075621"/>
    </source>
</evidence>
<dbReference type="PANTHER" id="PTHR33162:SF1">
    <property type="entry name" value="SEC-INDEPENDENT PROTEIN TRANSLOCASE PROTEIN TATA, CHLOROPLASTIC"/>
    <property type="match status" value="1"/>
</dbReference>
<comment type="subcellular location">
    <subcellularLocation>
        <location evidence="1">Membrane</location>
        <topology evidence="1">Single-pass membrane protein</topology>
    </subcellularLocation>
</comment>
<keyword evidence="2" id="KW-0813">Transport</keyword>
<keyword evidence="7" id="KW-0811">Translocation</keyword>
<dbReference type="EMBL" id="CP033065">
    <property type="protein sequence ID" value="AYM88053.1"/>
    <property type="molecule type" value="Genomic_DNA"/>
</dbReference>
<protein>
    <submittedName>
        <fullName evidence="10">Sec-independent protein translocase subunit TatB</fullName>
    </submittedName>
    <submittedName>
        <fullName evidence="11">Twin arginine-targeting protein translocase TatB</fullName>
    </submittedName>
</protein>
<dbReference type="GO" id="GO:0016020">
    <property type="term" value="C:membrane"/>
    <property type="evidence" value="ECO:0007669"/>
    <property type="project" value="UniProtKB-SubCell"/>
</dbReference>
<evidence type="ECO:0000256" key="5">
    <source>
        <dbReference type="ARBA" id="ARBA00022927"/>
    </source>
</evidence>
<evidence type="ECO:0000256" key="1">
    <source>
        <dbReference type="ARBA" id="ARBA00004167"/>
    </source>
</evidence>
<reference evidence="10 13" key="2">
    <citation type="submission" date="2018-10" db="EMBL/GenBank/DDBJ databases">
        <title>Complete Genome Sequence and Transcriptomic Profiles of a Marine Bacterium, Pseudoalteromonas agarivorans Hao 2018.</title>
        <authorList>
            <person name="Hao L."/>
        </authorList>
    </citation>
    <scope>NUCLEOTIDE SEQUENCE [LARGE SCALE GENOMIC DNA]</scope>
    <source>
        <strain evidence="10 13">Hao 2018</strain>
    </source>
</reference>
<dbReference type="Proteomes" id="UP000279995">
    <property type="component" value="Chromosome I"/>
</dbReference>